<feature type="domain" description="Thioredoxin" evidence="3">
    <location>
        <begin position="88"/>
        <end position="140"/>
    </location>
</feature>
<evidence type="ECO:0000313" key="4">
    <source>
        <dbReference type="EMBL" id="RXZ73291.1"/>
    </source>
</evidence>
<feature type="region of interest" description="Disordered" evidence="1">
    <location>
        <begin position="30"/>
        <end position="68"/>
    </location>
</feature>
<feature type="compositionally biased region" description="Low complexity" evidence="1">
    <location>
        <begin position="30"/>
        <end position="45"/>
    </location>
</feature>
<evidence type="ECO:0000313" key="5">
    <source>
        <dbReference type="Proteomes" id="UP000293865"/>
    </source>
</evidence>
<name>A0A4Q2L9Z3_9MICO</name>
<keyword evidence="5" id="KW-1185">Reference proteome</keyword>
<dbReference type="EMBL" id="SDPN01000001">
    <property type="protein sequence ID" value="RXZ73291.1"/>
    <property type="molecule type" value="Genomic_DNA"/>
</dbReference>
<dbReference type="Proteomes" id="UP000293865">
    <property type="component" value="Unassembled WGS sequence"/>
</dbReference>
<dbReference type="SUPFAM" id="SSF52833">
    <property type="entry name" value="Thioredoxin-like"/>
    <property type="match status" value="1"/>
</dbReference>
<evidence type="ECO:0000259" key="3">
    <source>
        <dbReference type="Pfam" id="PF00085"/>
    </source>
</evidence>
<reference evidence="4 5" key="1">
    <citation type="submission" date="2019-01" db="EMBL/GenBank/DDBJ databases">
        <title>Agromyces.</title>
        <authorList>
            <person name="Li J."/>
        </authorList>
    </citation>
    <scope>NUCLEOTIDE SEQUENCE [LARGE SCALE GENOMIC DNA]</scope>
    <source>
        <strain evidence="4 5">DSM 15934</strain>
    </source>
</reference>
<dbReference type="PROSITE" id="PS51257">
    <property type="entry name" value="PROKAR_LIPOPROTEIN"/>
    <property type="match status" value="1"/>
</dbReference>
<dbReference type="OrthoDB" id="9790194at2"/>
<dbReference type="RefSeq" id="WP_129518993.1">
    <property type="nucleotide sequence ID" value="NZ_SDPN01000001.1"/>
</dbReference>
<feature type="compositionally biased region" description="Acidic residues" evidence="1">
    <location>
        <begin position="46"/>
        <end position="64"/>
    </location>
</feature>
<protein>
    <submittedName>
        <fullName evidence="4">Thioredoxin</fullName>
    </submittedName>
</protein>
<organism evidence="4 5">
    <name type="scientific">Agromyces albus</name>
    <dbReference type="NCBI Taxonomy" id="205332"/>
    <lineage>
        <taxon>Bacteria</taxon>
        <taxon>Bacillati</taxon>
        <taxon>Actinomycetota</taxon>
        <taxon>Actinomycetes</taxon>
        <taxon>Micrococcales</taxon>
        <taxon>Microbacteriaceae</taxon>
        <taxon>Agromyces</taxon>
    </lineage>
</organism>
<sequence length="168" mass="17725">MLQQARTTGAMIAIALAAFTLAGCAGGTEAPATTAPMTESPMTDEPMTDEPTAEPTEEPTEEPAADAPGAYVDYTDDVIATTPGQKALFFHASWCPQCRALDEELRTQGVPDGLTVIKVDYDSMTELRQRYGVTLQTTVVYVDDAGEMLSSAVIYDEPSVASLVAAGP</sequence>
<dbReference type="Pfam" id="PF00085">
    <property type="entry name" value="Thioredoxin"/>
    <property type="match status" value="1"/>
</dbReference>
<accession>A0A4Q2L9Z3</accession>
<dbReference type="InterPro" id="IPR013766">
    <property type="entry name" value="Thioredoxin_domain"/>
</dbReference>
<dbReference type="AlphaFoldDB" id="A0A4Q2L9Z3"/>
<evidence type="ECO:0000256" key="2">
    <source>
        <dbReference type="SAM" id="SignalP"/>
    </source>
</evidence>
<feature type="chain" id="PRO_5039276304" evidence="2">
    <location>
        <begin position="26"/>
        <end position="168"/>
    </location>
</feature>
<gene>
    <name evidence="4" type="ORF">ESP51_00900</name>
</gene>
<feature type="signal peptide" evidence="2">
    <location>
        <begin position="1"/>
        <end position="25"/>
    </location>
</feature>
<dbReference type="CDD" id="cd02947">
    <property type="entry name" value="TRX_family"/>
    <property type="match status" value="1"/>
</dbReference>
<keyword evidence="2" id="KW-0732">Signal</keyword>
<comment type="caution">
    <text evidence="4">The sequence shown here is derived from an EMBL/GenBank/DDBJ whole genome shotgun (WGS) entry which is preliminary data.</text>
</comment>
<dbReference type="Gene3D" id="3.40.30.10">
    <property type="entry name" value="Glutaredoxin"/>
    <property type="match status" value="1"/>
</dbReference>
<dbReference type="InterPro" id="IPR036249">
    <property type="entry name" value="Thioredoxin-like_sf"/>
</dbReference>
<proteinExistence type="predicted"/>
<evidence type="ECO:0000256" key="1">
    <source>
        <dbReference type="SAM" id="MobiDB-lite"/>
    </source>
</evidence>